<proteinExistence type="predicted"/>
<dbReference type="InterPro" id="IPR029044">
    <property type="entry name" value="Nucleotide-diphossugar_trans"/>
</dbReference>
<dbReference type="PANTHER" id="PTHR34496">
    <property type="entry name" value="GLCNAC TRANSFERASE-RELATED"/>
    <property type="match status" value="1"/>
</dbReference>
<dbReference type="EMBL" id="JBHRSQ010000016">
    <property type="protein sequence ID" value="MFC2992798.1"/>
    <property type="molecule type" value="Genomic_DNA"/>
</dbReference>
<evidence type="ECO:0000313" key="2">
    <source>
        <dbReference type="Proteomes" id="UP001595386"/>
    </source>
</evidence>
<dbReference type="Pfam" id="PF11397">
    <property type="entry name" value="GlcNAc"/>
    <property type="match status" value="2"/>
</dbReference>
<dbReference type="InterPro" id="IPR021067">
    <property type="entry name" value="Glycosyltransferase"/>
</dbReference>
<reference evidence="2" key="1">
    <citation type="journal article" date="2019" name="Int. J. Syst. Evol. Microbiol.">
        <title>The Global Catalogue of Microorganisms (GCM) 10K type strain sequencing project: providing services to taxonomists for standard genome sequencing and annotation.</title>
        <authorList>
            <consortium name="The Broad Institute Genomics Platform"/>
            <consortium name="The Broad Institute Genome Sequencing Center for Infectious Disease"/>
            <person name="Wu L."/>
            <person name="Ma J."/>
        </authorList>
    </citation>
    <scope>NUCLEOTIDE SEQUENCE [LARGE SCALE GENOMIC DNA]</scope>
    <source>
        <strain evidence="2">KCTC 52660</strain>
    </source>
</reference>
<accession>A0ABV7B7X1</accession>
<protein>
    <submittedName>
        <fullName evidence="1">GlcNAc-transferase family protein</fullName>
    </submittedName>
</protein>
<dbReference type="SUPFAM" id="SSF53448">
    <property type="entry name" value="Nucleotide-diphospho-sugar transferases"/>
    <property type="match status" value="1"/>
</dbReference>
<comment type="caution">
    <text evidence="1">The sequence shown here is derived from an EMBL/GenBank/DDBJ whole genome shotgun (WGS) entry which is preliminary data.</text>
</comment>
<sequence>MGKRNAIFVSIASFCDSNLLFTLESLFDTASGDLDINVGVFDQSFESINGSIERFQWGDRVRYLHIHPMHSKGVCWARSVIGSLFDGEDFYFQIDSHTMFKKDWDKFLFEQMEKLGKLSCKPIISTYPPPFEFDEEGNPFEKLVPSSYLYALRPKEEGFSSSDSYELKFKVFHEKGGDYITGFHLAGGFIFTLGSFVDEVPYDPWFYFHGEEQGLALRAYTKGWDIFHPRHDHIPLLHLYKQSGVKHDAHHWRSDLEQVRRVKWVERKKVSEERLTDLIEREGVNGRLGLGTERSLDQFIDFSGIDYRVKKINHPETRLVNV</sequence>
<gene>
    <name evidence="1" type="ORF">ACFODV_12220</name>
</gene>
<organism evidence="1 2">
    <name type="scientific">Halomonas tibetensis</name>
    <dbReference type="NCBI Taxonomy" id="2259590"/>
    <lineage>
        <taxon>Bacteria</taxon>
        <taxon>Pseudomonadati</taxon>
        <taxon>Pseudomonadota</taxon>
        <taxon>Gammaproteobacteria</taxon>
        <taxon>Oceanospirillales</taxon>
        <taxon>Halomonadaceae</taxon>
        <taxon>Halomonas</taxon>
    </lineage>
</organism>
<dbReference type="RefSeq" id="WP_379759775.1">
    <property type="nucleotide sequence ID" value="NZ_JBHRSQ010000016.1"/>
</dbReference>
<keyword evidence="2" id="KW-1185">Reference proteome</keyword>
<dbReference type="PANTHER" id="PTHR34496:SF10">
    <property type="entry name" value="GLCNAC TRANSFERASE"/>
    <property type="match status" value="1"/>
</dbReference>
<evidence type="ECO:0000313" key="1">
    <source>
        <dbReference type="EMBL" id="MFC2992798.1"/>
    </source>
</evidence>
<dbReference type="Proteomes" id="UP001595386">
    <property type="component" value="Unassembled WGS sequence"/>
</dbReference>
<name>A0ABV7B7X1_9GAMM</name>